<comment type="caution">
    <text evidence="1">The sequence shown here is derived from an EMBL/GenBank/DDBJ whole genome shotgun (WGS) entry which is preliminary data.</text>
</comment>
<dbReference type="EMBL" id="JAGIQL010000002">
    <property type="protein sequence ID" value="MBP0456086.1"/>
    <property type="molecule type" value="Genomic_DNA"/>
</dbReference>
<gene>
    <name evidence="1" type="ORF">JFN87_01030</name>
</gene>
<dbReference type="RefSeq" id="WP_209337869.1">
    <property type="nucleotide sequence ID" value="NZ_JAGIQL010000002.1"/>
</dbReference>
<name>A0A940M8X5_9ACTN</name>
<dbReference type="AlphaFoldDB" id="A0A940M8X5"/>
<evidence type="ECO:0000313" key="1">
    <source>
        <dbReference type="EMBL" id="MBP0456086.1"/>
    </source>
</evidence>
<organism evidence="1 2">
    <name type="scientific">Streptomyces montanisoli</name>
    <dbReference type="NCBI Taxonomy" id="2798581"/>
    <lineage>
        <taxon>Bacteria</taxon>
        <taxon>Bacillati</taxon>
        <taxon>Actinomycetota</taxon>
        <taxon>Actinomycetes</taxon>
        <taxon>Kitasatosporales</taxon>
        <taxon>Streptomycetaceae</taxon>
        <taxon>Streptomyces</taxon>
    </lineage>
</organism>
<evidence type="ECO:0000313" key="2">
    <source>
        <dbReference type="Proteomes" id="UP000670475"/>
    </source>
</evidence>
<reference evidence="1" key="1">
    <citation type="submission" date="2021-03" db="EMBL/GenBank/DDBJ databases">
        <title>Whole genome sequence of Streptomyces bomunensis MMS17-BM035.</title>
        <authorList>
            <person name="Lee J.H."/>
        </authorList>
    </citation>
    <scope>NUCLEOTIDE SEQUENCE</scope>
    <source>
        <strain evidence="1">MMS17-BM035</strain>
    </source>
</reference>
<accession>A0A940M8X5</accession>
<keyword evidence="2" id="KW-1185">Reference proteome</keyword>
<protein>
    <submittedName>
        <fullName evidence="1">Uncharacterized protein</fullName>
    </submittedName>
</protein>
<dbReference type="Proteomes" id="UP000670475">
    <property type="component" value="Unassembled WGS sequence"/>
</dbReference>
<sequence length="155" mass="16846">MTRIAEDCLHDFSPASERHDWPLERIIDELDRGYRQAGPVIAAANGRLDVIALGEWVHAGDVRAALGISPAYAVEGTDDALALLATCSQTRDTPLLAAHLPEGDLLMGTWLPHQETPAGLVADADTLVRLYTGRPVNDHPFTLRGAFPAELVIYR</sequence>
<proteinExistence type="predicted"/>